<feature type="compositionally biased region" description="Polar residues" evidence="1">
    <location>
        <begin position="112"/>
        <end position="126"/>
    </location>
</feature>
<proteinExistence type="predicted"/>
<protein>
    <submittedName>
        <fullName evidence="2">Uncharacterized protein</fullName>
    </submittedName>
</protein>
<comment type="caution">
    <text evidence="2">The sequence shown here is derived from an EMBL/GenBank/DDBJ whole genome shotgun (WGS) entry which is preliminary data.</text>
</comment>
<evidence type="ECO:0000313" key="3">
    <source>
        <dbReference type="Proteomes" id="UP000620124"/>
    </source>
</evidence>
<evidence type="ECO:0000256" key="1">
    <source>
        <dbReference type="SAM" id="MobiDB-lite"/>
    </source>
</evidence>
<dbReference type="AlphaFoldDB" id="A0A8H7DGZ5"/>
<name>A0A8H7DGZ5_9AGAR</name>
<dbReference type="Proteomes" id="UP000620124">
    <property type="component" value="Unassembled WGS sequence"/>
</dbReference>
<keyword evidence="3" id="KW-1185">Reference proteome</keyword>
<reference evidence="2" key="1">
    <citation type="submission" date="2020-05" db="EMBL/GenBank/DDBJ databases">
        <title>Mycena genomes resolve the evolution of fungal bioluminescence.</title>
        <authorList>
            <person name="Tsai I.J."/>
        </authorList>
    </citation>
    <scope>NUCLEOTIDE SEQUENCE</scope>
    <source>
        <strain evidence="2">CCC161011</strain>
    </source>
</reference>
<gene>
    <name evidence="2" type="ORF">MVEN_00045000</name>
</gene>
<feature type="region of interest" description="Disordered" evidence="1">
    <location>
        <begin position="101"/>
        <end position="126"/>
    </location>
</feature>
<sequence length="126" mass="13243">MDDSMGAEVFVALLDLFVPLPPPVEEETWVGPSSGPVWLITSENPDLDAPSDEENISSEEPSLEVLVANILPVADAEARDVLVLGPPKAEVLAPSIVLCNSPEPSTGPDELPNSSSVTFTVPVNDP</sequence>
<accession>A0A8H7DGZ5</accession>
<organism evidence="2 3">
    <name type="scientific">Mycena venus</name>
    <dbReference type="NCBI Taxonomy" id="2733690"/>
    <lineage>
        <taxon>Eukaryota</taxon>
        <taxon>Fungi</taxon>
        <taxon>Dikarya</taxon>
        <taxon>Basidiomycota</taxon>
        <taxon>Agaricomycotina</taxon>
        <taxon>Agaricomycetes</taxon>
        <taxon>Agaricomycetidae</taxon>
        <taxon>Agaricales</taxon>
        <taxon>Marasmiineae</taxon>
        <taxon>Mycenaceae</taxon>
        <taxon>Mycena</taxon>
    </lineage>
</organism>
<dbReference type="EMBL" id="JACAZI010000001">
    <property type="protein sequence ID" value="KAF7371878.1"/>
    <property type="molecule type" value="Genomic_DNA"/>
</dbReference>
<evidence type="ECO:0000313" key="2">
    <source>
        <dbReference type="EMBL" id="KAF7371878.1"/>
    </source>
</evidence>